<protein>
    <recommendedName>
        <fullName evidence="4">Glycosyl transferase family 1 domain-containing protein</fullName>
    </recommendedName>
</protein>
<sequence>MRILQLLPELKVGGVERGTIDLSEYLVSQGHESAVVSGGGDLVKLLNQHGARHFKLPIGSKNLKALIQIKNLRNIYNDFRPDIIHVRSRFPAWINFFALKQTSFKKPIVISTFHGLYSKPFYSKSMSYADEIIAISKTVKDYIKKNYKIDLNNLHLIYRGCDIAQFNNSKPEDLWLDNWYKDFPQTQNKILLTLPGRITSWKGIEDFLLLLTHIDLNKYHGLIPGHVKKNKERYYKSLLSLVKKYNLQSRVTFCGSRSDIANIYKISNIVFNLSSKPEPFGRTIIEAAACGTRVMGWDRGGVKESLEMINPKGLVPFGDVKQLVNEIPKMLAEEAPQTIPEIFTKNHLVKATI</sequence>
<feature type="non-terminal residue" evidence="3">
    <location>
        <position position="353"/>
    </location>
</feature>
<feature type="domain" description="Glycosyltransferase subfamily 4-like N-terminal" evidence="2">
    <location>
        <begin position="12"/>
        <end position="164"/>
    </location>
</feature>
<dbReference type="EMBL" id="UINC01019442">
    <property type="protein sequence ID" value="SVA82310.1"/>
    <property type="molecule type" value="Genomic_DNA"/>
</dbReference>
<reference evidence="3" key="1">
    <citation type="submission" date="2018-05" db="EMBL/GenBank/DDBJ databases">
        <authorList>
            <person name="Lanie J.A."/>
            <person name="Ng W.-L."/>
            <person name="Kazmierczak K.M."/>
            <person name="Andrzejewski T.M."/>
            <person name="Davidsen T.M."/>
            <person name="Wayne K.J."/>
            <person name="Tettelin H."/>
            <person name="Glass J.I."/>
            <person name="Rusch D."/>
            <person name="Podicherti R."/>
            <person name="Tsui H.-C.T."/>
            <person name="Winkler M.E."/>
        </authorList>
    </citation>
    <scope>NUCLEOTIDE SEQUENCE</scope>
</reference>
<proteinExistence type="predicted"/>
<dbReference type="SUPFAM" id="SSF53756">
    <property type="entry name" value="UDP-Glycosyltransferase/glycogen phosphorylase"/>
    <property type="match status" value="1"/>
</dbReference>
<dbReference type="PANTHER" id="PTHR12526:SF638">
    <property type="entry name" value="SPORE COAT PROTEIN SA"/>
    <property type="match status" value="1"/>
</dbReference>
<dbReference type="AlphaFoldDB" id="A0A381YZC9"/>
<evidence type="ECO:0000259" key="2">
    <source>
        <dbReference type="Pfam" id="PF13439"/>
    </source>
</evidence>
<dbReference type="InterPro" id="IPR028098">
    <property type="entry name" value="Glyco_trans_4-like_N"/>
</dbReference>
<evidence type="ECO:0008006" key="4">
    <source>
        <dbReference type="Google" id="ProtNLM"/>
    </source>
</evidence>
<evidence type="ECO:0000259" key="1">
    <source>
        <dbReference type="Pfam" id="PF00534"/>
    </source>
</evidence>
<name>A0A381YZC9_9ZZZZ</name>
<dbReference type="GO" id="GO:0016757">
    <property type="term" value="F:glycosyltransferase activity"/>
    <property type="evidence" value="ECO:0007669"/>
    <property type="project" value="InterPro"/>
</dbReference>
<dbReference type="Pfam" id="PF00534">
    <property type="entry name" value="Glycos_transf_1"/>
    <property type="match status" value="1"/>
</dbReference>
<dbReference type="PANTHER" id="PTHR12526">
    <property type="entry name" value="GLYCOSYLTRANSFERASE"/>
    <property type="match status" value="1"/>
</dbReference>
<dbReference type="InterPro" id="IPR001296">
    <property type="entry name" value="Glyco_trans_1"/>
</dbReference>
<dbReference type="Pfam" id="PF13439">
    <property type="entry name" value="Glyco_transf_4"/>
    <property type="match status" value="1"/>
</dbReference>
<organism evidence="3">
    <name type="scientific">marine metagenome</name>
    <dbReference type="NCBI Taxonomy" id="408172"/>
    <lineage>
        <taxon>unclassified sequences</taxon>
        <taxon>metagenomes</taxon>
        <taxon>ecological metagenomes</taxon>
    </lineage>
</organism>
<dbReference type="Gene3D" id="3.40.50.2000">
    <property type="entry name" value="Glycogen Phosphorylase B"/>
    <property type="match status" value="2"/>
</dbReference>
<feature type="non-terminal residue" evidence="3">
    <location>
        <position position="1"/>
    </location>
</feature>
<gene>
    <name evidence="3" type="ORF">METZ01_LOCUS135164</name>
</gene>
<evidence type="ECO:0000313" key="3">
    <source>
        <dbReference type="EMBL" id="SVA82310.1"/>
    </source>
</evidence>
<accession>A0A381YZC9</accession>
<feature type="domain" description="Glycosyl transferase family 1" evidence="1">
    <location>
        <begin position="186"/>
        <end position="334"/>
    </location>
</feature>